<organism evidence="2 3">
    <name type="scientific">Massarina eburnea CBS 473.64</name>
    <dbReference type="NCBI Taxonomy" id="1395130"/>
    <lineage>
        <taxon>Eukaryota</taxon>
        <taxon>Fungi</taxon>
        <taxon>Dikarya</taxon>
        <taxon>Ascomycota</taxon>
        <taxon>Pezizomycotina</taxon>
        <taxon>Dothideomycetes</taxon>
        <taxon>Pleosporomycetidae</taxon>
        <taxon>Pleosporales</taxon>
        <taxon>Massarineae</taxon>
        <taxon>Massarinaceae</taxon>
        <taxon>Massarina</taxon>
    </lineage>
</organism>
<dbReference type="InterPro" id="IPR024645">
    <property type="entry name" value="Mitochondr_Som1"/>
</dbReference>
<feature type="compositionally biased region" description="Basic and acidic residues" evidence="1">
    <location>
        <begin position="25"/>
        <end position="34"/>
    </location>
</feature>
<gene>
    <name evidence="2" type="ORF">P280DRAFT_467279</name>
</gene>
<feature type="compositionally biased region" description="Basic and acidic residues" evidence="1">
    <location>
        <begin position="46"/>
        <end position="56"/>
    </location>
</feature>
<evidence type="ECO:0000313" key="3">
    <source>
        <dbReference type="Proteomes" id="UP000799753"/>
    </source>
</evidence>
<evidence type="ECO:0008006" key="4">
    <source>
        <dbReference type="Google" id="ProtNLM"/>
    </source>
</evidence>
<proteinExistence type="predicted"/>
<feature type="region of interest" description="Disordered" evidence="1">
    <location>
        <begin position="1"/>
        <end position="76"/>
    </location>
</feature>
<evidence type="ECO:0000313" key="2">
    <source>
        <dbReference type="EMBL" id="KAF2643213.1"/>
    </source>
</evidence>
<dbReference type="AlphaFoldDB" id="A0A6A6S8Z6"/>
<dbReference type="OrthoDB" id="2103031at2759"/>
<dbReference type="Proteomes" id="UP000799753">
    <property type="component" value="Unassembled WGS sequence"/>
</dbReference>
<name>A0A6A6S8Z6_9PLEO</name>
<protein>
    <recommendedName>
        <fullName evidence="4">Autophagy protein</fullName>
    </recommendedName>
</protein>
<sequence>MGWLWGSSSSSSSSSSPPQDTLDPSLRDFLEKEAPTGPKPALPSRPVERPVEKAAARADAQSTPPEAPAKEAVPPESQFQDGRYAHLWKGYQPQHQLEEQGKSEQDRLRDIVDAYNDRKADIGRIAMENCALEYLQQFECFRKPSWTQASTMCRTESRVFNRCYDVQSKFLKALGYMTMDARSPEESEKIQMHADKLYQEMLEQEKLIDKAKEEGKPIPKFESVLSKQNVVRAVSGKAPAAPSALGQIIRDDEEEQVWKNIKPESRKSYEQKLAGLRPEDREFERKALLGELKAQTGMVKAVEEAFIEERINRMKRRETGQSTIGDTIKRLWGWD</sequence>
<feature type="compositionally biased region" description="Low complexity" evidence="1">
    <location>
        <begin position="7"/>
        <end position="16"/>
    </location>
</feature>
<dbReference type="Pfam" id="PF11093">
    <property type="entry name" value="Mitochondr_Som1"/>
    <property type="match status" value="1"/>
</dbReference>
<keyword evidence="3" id="KW-1185">Reference proteome</keyword>
<evidence type="ECO:0000256" key="1">
    <source>
        <dbReference type="SAM" id="MobiDB-lite"/>
    </source>
</evidence>
<accession>A0A6A6S8Z6</accession>
<dbReference type="GO" id="GO:0042720">
    <property type="term" value="C:mitochondrial inner membrane peptidase complex"/>
    <property type="evidence" value="ECO:0007669"/>
    <property type="project" value="InterPro"/>
</dbReference>
<dbReference type="EMBL" id="MU006780">
    <property type="protein sequence ID" value="KAF2643213.1"/>
    <property type="molecule type" value="Genomic_DNA"/>
</dbReference>
<reference evidence="2" key="1">
    <citation type="journal article" date="2020" name="Stud. Mycol.">
        <title>101 Dothideomycetes genomes: a test case for predicting lifestyles and emergence of pathogens.</title>
        <authorList>
            <person name="Haridas S."/>
            <person name="Albert R."/>
            <person name="Binder M."/>
            <person name="Bloem J."/>
            <person name="Labutti K."/>
            <person name="Salamov A."/>
            <person name="Andreopoulos B."/>
            <person name="Baker S."/>
            <person name="Barry K."/>
            <person name="Bills G."/>
            <person name="Bluhm B."/>
            <person name="Cannon C."/>
            <person name="Castanera R."/>
            <person name="Culley D."/>
            <person name="Daum C."/>
            <person name="Ezra D."/>
            <person name="Gonzalez J."/>
            <person name="Henrissat B."/>
            <person name="Kuo A."/>
            <person name="Liang C."/>
            <person name="Lipzen A."/>
            <person name="Lutzoni F."/>
            <person name="Magnuson J."/>
            <person name="Mondo S."/>
            <person name="Nolan M."/>
            <person name="Ohm R."/>
            <person name="Pangilinan J."/>
            <person name="Park H.-J."/>
            <person name="Ramirez L."/>
            <person name="Alfaro M."/>
            <person name="Sun H."/>
            <person name="Tritt A."/>
            <person name="Yoshinaga Y."/>
            <person name="Zwiers L.-H."/>
            <person name="Turgeon B."/>
            <person name="Goodwin S."/>
            <person name="Spatafora J."/>
            <person name="Crous P."/>
            <person name="Grigoriev I."/>
        </authorList>
    </citation>
    <scope>NUCLEOTIDE SEQUENCE</scope>
    <source>
        <strain evidence="2">CBS 473.64</strain>
    </source>
</reference>